<organism evidence="11 12">
    <name type="scientific">Scylla paramamosain</name>
    <name type="common">Mud crab</name>
    <dbReference type="NCBI Taxonomy" id="85552"/>
    <lineage>
        <taxon>Eukaryota</taxon>
        <taxon>Metazoa</taxon>
        <taxon>Ecdysozoa</taxon>
        <taxon>Arthropoda</taxon>
        <taxon>Crustacea</taxon>
        <taxon>Multicrustacea</taxon>
        <taxon>Malacostraca</taxon>
        <taxon>Eumalacostraca</taxon>
        <taxon>Eucarida</taxon>
        <taxon>Decapoda</taxon>
        <taxon>Pleocyemata</taxon>
        <taxon>Brachyura</taxon>
        <taxon>Eubrachyura</taxon>
        <taxon>Portunoidea</taxon>
        <taxon>Portunidae</taxon>
        <taxon>Portuninae</taxon>
        <taxon>Scylla</taxon>
    </lineage>
</organism>
<dbReference type="GO" id="GO:0005789">
    <property type="term" value="C:endoplasmic reticulum membrane"/>
    <property type="evidence" value="ECO:0007669"/>
    <property type="project" value="UniProtKB-SubCell"/>
</dbReference>
<evidence type="ECO:0000256" key="4">
    <source>
        <dbReference type="ARBA" id="ARBA00022824"/>
    </source>
</evidence>
<sequence>MDYSMSGARKSRLGQQVRGRKPAGGESRGPGDGTTMYDPQYQQQYDIYGQPVPQQGGPQPQLFEDTSGQAYNNYGNQGYGGGVDYGYPNTRQGGQQGQQAYGAYPGNMPGPQIFQDPMVANMAMQYGQSLASQGREYMDKKIEKYVSTSQIKYYFAVDTHYVMKKLQLLLFPYTHTDWSVRYEQDTPVQPRHEVNAPDLYIPLMAVVTYILVAGLCLGLQKSCVTGDCPELLHRFSPDVLGMQASSALVWLVLEIFIILATLYVTAIQTHIKTLDLLAFSSYKYVGMIVSLLAGLVMDSLGYYGVLAYCSLSLVVFMFRTLRWQVQGSGGTMEAYSVGNKRRLYLLLFMSGLQPLMMWWLTHHLVA</sequence>
<feature type="transmembrane region" description="Helical" evidence="9">
    <location>
        <begin position="199"/>
        <end position="220"/>
    </location>
</feature>
<keyword evidence="7 9" id="KW-0333">Golgi apparatus</keyword>
<dbReference type="PANTHER" id="PTHR14083:SF0">
    <property type="entry name" value="YIP1D-INTERACTING FACTOR 1, ISOFORM C"/>
    <property type="match status" value="1"/>
</dbReference>
<dbReference type="PANTHER" id="PTHR14083">
    <property type="entry name" value="YIP1 INTERACTING FACTOR HOMOLOG YIF1 PROTEIN"/>
    <property type="match status" value="1"/>
</dbReference>
<evidence type="ECO:0000256" key="2">
    <source>
        <dbReference type="ARBA" id="ARBA00022448"/>
    </source>
</evidence>
<evidence type="ECO:0000256" key="8">
    <source>
        <dbReference type="ARBA" id="ARBA00023136"/>
    </source>
</evidence>
<keyword evidence="2 9" id="KW-0813">Transport</keyword>
<dbReference type="GO" id="GO:0030134">
    <property type="term" value="C:COPII-coated ER to Golgi transport vesicle"/>
    <property type="evidence" value="ECO:0007669"/>
    <property type="project" value="TreeGrafter"/>
</dbReference>
<evidence type="ECO:0000256" key="9">
    <source>
        <dbReference type="RuleBase" id="RU368073"/>
    </source>
</evidence>
<keyword evidence="12" id="KW-1185">Reference proteome</keyword>
<evidence type="ECO:0000256" key="3">
    <source>
        <dbReference type="ARBA" id="ARBA00022692"/>
    </source>
</evidence>
<keyword evidence="3 9" id="KW-0812">Transmembrane</keyword>
<gene>
    <name evidence="11" type="ORF">O3P69_010635</name>
</gene>
<keyword evidence="6 9" id="KW-1133">Transmembrane helix</keyword>
<reference evidence="11 12" key="1">
    <citation type="submission" date="2023-03" db="EMBL/GenBank/DDBJ databases">
        <title>High-quality genome of Scylla paramamosain provides insights in environmental adaptation.</title>
        <authorList>
            <person name="Zhang L."/>
        </authorList>
    </citation>
    <scope>NUCLEOTIDE SEQUENCE [LARGE SCALE GENOMIC DNA]</scope>
    <source>
        <strain evidence="11">LZ_2023a</strain>
        <tissue evidence="11">Muscle</tissue>
    </source>
</reference>
<feature type="compositionally biased region" description="Low complexity" evidence="10">
    <location>
        <begin position="37"/>
        <end position="61"/>
    </location>
</feature>
<dbReference type="Pfam" id="PF03878">
    <property type="entry name" value="YIF1"/>
    <property type="match status" value="1"/>
</dbReference>
<dbReference type="GO" id="GO:0015031">
    <property type="term" value="P:protein transport"/>
    <property type="evidence" value="ECO:0007669"/>
    <property type="project" value="UniProtKB-KW"/>
</dbReference>
<proteinExistence type="inferred from homology"/>
<evidence type="ECO:0000256" key="10">
    <source>
        <dbReference type="SAM" id="MobiDB-lite"/>
    </source>
</evidence>
<evidence type="ECO:0000256" key="7">
    <source>
        <dbReference type="ARBA" id="ARBA00023034"/>
    </source>
</evidence>
<feature type="transmembrane region" description="Helical" evidence="9">
    <location>
        <begin position="240"/>
        <end position="264"/>
    </location>
</feature>
<accession>A0AAW0TEZ1</accession>
<evidence type="ECO:0000313" key="12">
    <source>
        <dbReference type="Proteomes" id="UP001487740"/>
    </source>
</evidence>
<protein>
    <recommendedName>
        <fullName evidence="9">Protein YIF1</fullName>
    </recommendedName>
</protein>
<comment type="caution">
    <text evidence="11">The sequence shown here is derived from an EMBL/GenBank/DDBJ whole genome shotgun (WGS) entry which is preliminary data.</text>
</comment>
<feature type="transmembrane region" description="Helical" evidence="9">
    <location>
        <begin position="342"/>
        <end position="360"/>
    </location>
</feature>
<dbReference type="GO" id="GO:0006888">
    <property type="term" value="P:endoplasmic reticulum to Golgi vesicle-mediated transport"/>
    <property type="evidence" value="ECO:0007669"/>
    <property type="project" value="UniProtKB-UniRule"/>
</dbReference>
<keyword evidence="4 9" id="KW-0256">Endoplasmic reticulum</keyword>
<feature type="transmembrane region" description="Helical" evidence="9">
    <location>
        <begin position="276"/>
        <end position="296"/>
    </location>
</feature>
<feature type="region of interest" description="Disordered" evidence="10">
    <location>
        <begin position="1"/>
        <end position="75"/>
    </location>
</feature>
<dbReference type="GO" id="GO:0005793">
    <property type="term" value="C:endoplasmic reticulum-Golgi intermediate compartment"/>
    <property type="evidence" value="ECO:0007669"/>
    <property type="project" value="UniProtKB-UniRule"/>
</dbReference>
<evidence type="ECO:0000256" key="1">
    <source>
        <dbReference type="ARBA" id="ARBA00009727"/>
    </source>
</evidence>
<dbReference type="AlphaFoldDB" id="A0AAW0TEZ1"/>
<comment type="function">
    <text evidence="9">Has a role in transport between endoplasmic reticulum and Golgi.</text>
</comment>
<evidence type="ECO:0000313" key="11">
    <source>
        <dbReference type="EMBL" id="KAK8386037.1"/>
    </source>
</evidence>
<dbReference type="GO" id="GO:0000139">
    <property type="term" value="C:Golgi membrane"/>
    <property type="evidence" value="ECO:0007669"/>
    <property type="project" value="UniProtKB-SubCell"/>
</dbReference>
<evidence type="ECO:0000256" key="6">
    <source>
        <dbReference type="ARBA" id="ARBA00022989"/>
    </source>
</evidence>
<dbReference type="InterPro" id="IPR005578">
    <property type="entry name" value="Yif1_fam"/>
</dbReference>
<keyword evidence="5 9" id="KW-0653">Protein transport</keyword>
<dbReference type="Proteomes" id="UP001487740">
    <property type="component" value="Unassembled WGS sequence"/>
</dbReference>
<comment type="subcellular location">
    <subcellularLocation>
        <location evidence="9">Endoplasmic reticulum membrane</location>
        <topology evidence="9">Multi-pass membrane protein</topology>
    </subcellularLocation>
    <subcellularLocation>
        <location evidence="9">Golgi apparatus membrane</location>
        <topology evidence="9">Multi-pass membrane protein</topology>
    </subcellularLocation>
</comment>
<dbReference type="EMBL" id="JARAKH010000031">
    <property type="protein sequence ID" value="KAK8386037.1"/>
    <property type="molecule type" value="Genomic_DNA"/>
</dbReference>
<keyword evidence="8 9" id="KW-0472">Membrane</keyword>
<comment type="similarity">
    <text evidence="1 9">Belongs to the YIF1 family.</text>
</comment>
<name>A0AAW0TEZ1_SCYPA</name>
<feature type="transmembrane region" description="Helical" evidence="9">
    <location>
        <begin position="302"/>
        <end position="321"/>
    </location>
</feature>
<evidence type="ECO:0000256" key="5">
    <source>
        <dbReference type="ARBA" id="ARBA00022927"/>
    </source>
</evidence>